<dbReference type="AlphaFoldDB" id="A0A1Y0D1K6"/>
<evidence type="ECO:0000313" key="3">
    <source>
        <dbReference type="Proteomes" id="UP000243937"/>
    </source>
</evidence>
<reference evidence="2 3" key="1">
    <citation type="journal article" date="2014" name="Int. J. Syst. Evol. Microbiol.">
        <title>Oceanisphaera profunda sp. nov., a marine bacterium isolated from deep-sea sediment, and emended description of the genus Oceanisphaera.</title>
        <authorList>
            <person name="Xu Z."/>
            <person name="Zhang X.Y."/>
            <person name="Su H.N."/>
            <person name="Yu Z.C."/>
            <person name="Liu C."/>
            <person name="Li H."/>
            <person name="Chen X.L."/>
            <person name="Song X.Y."/>
            <person name="Xie B.B."/>
            <person name="Qin Q.L."/>
            <person name="Zhou B.C."/>
            <person name="Shi M."/>
            <person name="Huang Y."/>
            <person name="Zhang Y.Z."/>
        </authorList>
    </citation>
    <scope>NUCLEOTIDE SEQUENCE [LARGE SCALE GENOMIC DNA]</scope>
    <source>
        <strain evidence="2 3">SM1222</strain>
    </source>
</reference>
<dbReference type="Pfam" id="PF05751">
    <property type="entry name" value="FixH"/>
    <property type="match status" value="1"/>
</dbReference>
<name>A0A1Y0D1K6_9GAMM</name>
<dbReference type="EMBL" id="CP021377">
    <property type="protein sequence ID" value="ART81224.1"/>
    <property type="molecule type" value="Genomic_DNA"/>
</dbReference>
<dbReference type="RefSeq" id="WP_087034307.1">
    <property type="nucleotide sequence ID" value="NZ_CP021377.1"/>
</dbReference>
<organism evidence="2 3">
    <name type="scientific">Oceanisphaera profunda</name>
    <dbReference type="NCBI Taxonomy" id="1416627"/>
    <lineage>
        <taxon>Bacteria</taxon>
        <taxon>Pseudomonadati</taxon>
        <taxon>Pseudomonadota</taxon>
        <taxon>Gammaproteobacteria</taxon>
        <taxon>Aeromonadales</taxon>
        <taxon>Aeromonadaceae</taxon>
        <taxon>Oceanisphaera</taxon>
    </lineage>
</organism>
<evidence type="ECO:0000313" key="2">
    <source>
        <dbReference type="EMBL" id="ART81224.1"/>
    </source>
</evidence>
<gene>
    <name evidence="2" type="ORF">CBP31_00065</name>
</gene>
<proteinExistence type="predicted"/>
<keyword evidence="1" id="KW-0812">Transmembrane</keyword>
<evidence type="ECO:0000256" key="1">
    <source>
        <dbReference type="SAM" id="Phobius"/>
    </source>
</evidence>
<keyword evidence="3" id="KW-1185">Reference proteome</keyword>
<evidence type="ECO:0008006" key="4">
    <source>
        <dbReference type="Google" id="ProtNLM"/>
    </source>
</evidence>
<accession>A0A1Y0D1K6</accession>
<dbReference type="InterPro" id="IPR008620">
    <property type="entry name" value="FixH"/>
</dbReference>
<dbReference type="OrthoDB" id="5295180at2"/>
<dbReference type="Proteomes" id="UP000243937">
    <property type="component" value="Chromosome"/>
</dbReference>
<sequence>MQRPWYRQFWPWFLIVLPMCAVAASLYTFYLASSGADSMVVDDYYKKGRAYNKDLTELKRAAELKILATLSYQDGVVTIKLDGAHNPREGIRVNFTHPTLEKQDHNLVMTTDAAGVYRERLDSPLIDGAWHLQIEAIDGNWRIQKRITLPIADSLLINAGS</sequence>
<feature type="transmembrane region" description="Helical" evidence="1">
    <location>
        <begin position="12"/>
        <end position="32"/>
    </location>
</feature>
<keyword evidence="1" id="KW-1133">Transmembrane helix</keyword>
<protein>
    <recommendedName>
        <fullName evidence="4">Nitrogen fixation protein FixH</fullName>
    </recommendedName>
</protein>
<dbReference type="KEGG" id="opf:CBP31_00065"/>
<keyword evidence="1" id="KW-0472">Membrane</keyword>